<proteinExistence type="predicted"/>
<keyword evidence="3" id="KW-1185">Reference proteome</keyword>
<evidence type="ECO:0000256" key="1">
    <source>
        <dbReference type="SAM" id="MobiDB-lite"/>
    </source>
</evidence>
<comment type="caution">
    <text evidence="2">The sequence shown here is derived from an EMBL/GenBank/DDBJ whole genome shotgun (WGS) entry which is preliminary data.</text>
</comment>
<protein>
    <recommendedName>
        <fullName evidence="4">Protein kinase domain-containing protein</fullName>
    </recommendedName>
</protein>
<accession>A0A6M1QX23</accession>
<dbReference type="Gene3D" id="1.10.510.10">
    <property type="entry name" value="Transferase(Phosphotransferase) domain 1"/>
    <property type="match status" value="1"/>
</dbReference>
<dbReference type="RefSeq" id="WP_165112253.1">
    <property type="nucleotide sequence ID" value="NZ_JAALAA010000015.1"/>
</dbReference>
<dbReference type="Proteomes" id="UP000483261">
    <property type="component" value="Unassembled WGS sequence"/>
</dbReference>
<sequence length="318" mass="34040">MNEIQLSDLSLGRHIAQGSQGRIIELADHPGTVAKLYRTRELGLVDGRALAELVRIRGLIESEGLQVDHFAAWPHTVVLDGLRTAGFLMQRIHEPFLAGFGPNTALAELGLLVDAGDVRSPGVYERVLLMRALAAVMDALHRQGLVLGDLSPRNIAWSVSPVPRVMLLDCDGIRPAGEDGVLPPADTRGWEDPSNVGRPPTADSDRFKLALTIARVLTGDRNAAPGLRPDLTFAGEAGILVGPLTRLMDQAAGPPGLRPTASQWATVLDVRGPWAGAAPPMPPPPMHAPMQPPVPPAMRSRGPSASGEILRPFRRQSR</sequence>
<reference evidence="2 3" key="1">
    <citation type="submission" date="2020-02" db="EMBL/GenBank/DDBJ databases">
        <title>Whole-genome analyses of novel actinobacteria.</title>
        <authorList>
            <person name="Sahin N."/>
        </authorList>
    </citation>
    <scope>NUCLEOTIDE SEQUENCE [LARGE SCALE GENOMIC DNA]</scope>
    <source>
        <strain evidence="2 3">KC13</strain>
    </source>
</reference>
<gene>
    <name evidence="2" type="ORF">G5C66_17550</name>
</gene>
<dbReference type="InterPro" id="IPR011009">
    <property type="entry name" value="Kinase-like_dom_sf"/>
</dbReference>
<dbReference type="EMBL" id="JAALAA010000015">
    <property type="protein sequence ID" value="NGN94535.1"/>
    <property type="molecule type" value="Genomic_DNA"/>
</dbReference>
<evidence type="ECO:0000313" key="3">
    <source>
        <dbReference type="Proteomes" id="UP000483261"/>
    </source>
</evidence>
<dbReference type="AlphaFoldDB" id="A0A6M1QX23"/>
<name>A0A6M1QX23_9ACTN</name>
<feature type="region of interest" description="Disordered" evidence="1">
    <location>
        <begin position="275"/>
        <end position="318"/>
    </location>
</feature>
<feature type="region of interest" description="Disordered" evidence="1">
    <location>
        <begin position="184"/>
        <end position="203"/>
    </location>
</feature>
<evidence type="ECO:0008006" key="4">
    <source>
        <dbReference type="Google" id="ProtNLM"/>
    </source>
</evidence>
<evidence type="ECO:0000313" key="2">
    <source>
        <dbReference type="EMBL" id="NGN94535.1"/>
    </source>
</evidence>
<feature type="compositionally biased region" description="Pro residues" evidence="1">
    <location>
        <begin position="279"/>
        <end position="296"/>
    </location>
</feature>
<dbReference type="SUPFAM" id="SSF56112">
    <property type="entry name" value="Protein kinase-like (PK-like)"/>
    <property type="match status" value="1"/>
</dbReference>
<organism evidence="2 3">
    <name type="scientific">Nocardioides turkmenicus</name>
    <dbReference type="NCBI Taxonomy" id="2711220"/>
    <lineage>
        <taxon>Bacteria</taxon>
        <taxon>Bacillati</taxon>
        <taxon>Actinomycetota</taxon>
        <taxon>Actinomycetes</taxon>
        <taxon>Propionibacteriales</taxon>
        <taxon>Nocardioidaceae</taxon>
        <taxon>Nocardioides</taxon>
    </lineage>
</organism>